<reference evidence="2" key="1">
    <citation type="submission" date="2016-09" db="EMBL/GenBank/DDBJ databases">
        <authorList>
            <person name="Strepis N."/>
        </authorList>
    </citation>
    <scope>NUCLEOTIDE SEQUENCE [LARGE SCALE GENOMIC DNA]</scope>
</reference>
<dbReference type="AlphaFoldDB" id="A0A1M4RZH0"/>
<name>A0A1M4RZH0_9ACTO</name>
<dbReference type="EMBL" id="FQTT01000010">
    <property type="protein sequence ID" value="SHE25321.1"/>
    <property type="molecule type" value="Genomic_DNA"/>
</dbReference>
<evidence type="ECO:0000313" key="2">
    <source>
        <dbReference type="Proteomes" id="UP000184291"/>
    </source>
</evidence>
<keyword evidence="2" id="KW-1185">Reference proteome</keyword>
<dbReference type="STRING" id="1892869.ACGLYG10_1537"/>
<gene>
    <name evidence="1" type="ORF">ACGLYG10_1537</name>
</gene>
<dbReference type="Proteomes" id="UP000184291">
    <property type="component" value="Unassembled WGS sequence"/>
</dbReference>
<proteinExistence type="predicted"/>
<dbReference type="RefSeq" id="WP_073330000.1">
    <property type="nucleotide sequence ID" value="NZ_FQTT01000010.1"/>
</dbReference>
<dbReference type="OrthoDB" id="3260823at2"/>
<sequence length="81" mass="9255">MLREGPLRSENHEWIGSLEWDRSDGVVEIFELRLGESVHIDGLGTVTLLRVHPEPLLPDYRDGAWTYAVNVTLDPGVEIMW</sequence>
<organism evidence="1 2">
    <name type="scientific">Actinomyces glycerinitolerans</name>
    <dbReference type="NCBI Taxonomy" id="1892869"/>
    <lineage>
        <taxon>Bacteria</taxon>
        <taxon>Bacillati</taxon>
        <taxon>Actinomycetota</taxon>
        <taxon>Actinomycetes</taxon>
        <taxon>Actinomycetales</taxon>
        <taxon>Actinomycetaceae</taxon>
        <taxon>Actinomyces</taxon>
    </lineage>
</organism>
<protein>
    <submittedName>
        <fullName evidence="1">Uncharacterized protein</fullName>
    </submittedName>
</protein>
<evidence type="ECO:0000313" key="1">
    <source>
        <dbReference type="EMBL" id="SHE25321.1"/>
    </source>
</evidence>
<accession>A0A1M4RZH0</accession>